<keyword evidence="3" id="KW-1185">Reference proteome</keyword>
<dbReference type="AlphaFoldDB" id="A0A0N1H5M6"/>
<name>A0A0N1H5M6_9EURO</name>
<accession>A0A0N1H5M6</accession>
<feature type="region of interest" description="Disordered" evidence="1">
    <location>
        <begin position="51"/>
        <end position="87"/>
    </location>
</feature>
<evidence type="ECO:0000313" key="2">
    <source>
        <dbReference type="EMBL" id="KPI41093.1"/>
    </source>
</evidence>
<dbReference type="OrthoDB" id="4158144at2759"/>
<dbReference type="VEuPathDB" id="FungiDB:AB675_8044"/>
<feature type="compositionally biased region" description="Low complexity" evidence="1">
    <location>
        <begin position="136"/>
        <end position="149"/>
    </location>
</feature>
<protein>
    <submittedName>
        <fullName evidence="2">Uncharacterized protein</fullName>
    </submittedName>
</protein>
<feature type="region of interest" description="Disordered" evidence="1">
    <location>
        <begin position="124"/>
        <end position="206"/>
    </location>
</feature>
<organism evidence="2 3">
    <name type="scientific">Cyphellophora attinorum</name>
    <dbReference type="NCBI Taxonomy" id="1664694"/>
    <lineage>
        <taxon>Eukaryota</taxon>
        <taxon>Fungi</taxon>
        <taxon>Dikarya</taxon>
        <taxon>Ascomycota</taxon>
        <taxon>Pezizomycotina</taxon>
        <taxon>Eurotiomycetes</taxon>
        <taxon>Chaetothyriomycetidae</taxon>
        <taxon>Chaetothyriales</taxon>
        <taxon>Cyphellophoraceae</taxon>
        <taxon>Cyphellophora</taxon>
    </lineage>
</organism>
<gene>
    <name evidence="2" type="ORF">AB675_8044</name>
</gene>
<evidence type="ECO:0000256" key="1">
    <source>
        <dbReference type="SAM" id="MobiDB-lite"/>
    </source>
</evidence>
<sequence length="556" mass="60670">MESRFRVKFWTSRRAKRNSELEIHSVPYQAASEGKRRPIFIHQPLGRNLKEKRKSDTSALQGVSYRTSRAGTPPEIGDLPHKGNGPIKLHASRSGELLSSESVLAGIEDADIFVPRRDSRTLSLRNSTLNERRPSHSSLSSSPSQRRPPGSAPAAWAPFSGSSPLLDIPENSPTHLTTRHSMSTPQSSGFADSMGRPTSHQQNSPIDGLGIFEQPPQGILKNGSQHVEAPAEQSATIRALWKAEYSRLVTIYGQAGVEKSFGEMPGDQKKLSIIEDEQVTPVALDPLPRPSFEPKDNKQKTRRRSRSDARHDDTSDESSQRPHSFMSSAGGYASSFTTRTSIAESDTFTTKDDIRKMVDARAREPSRDAVKSLRRKKKRKSTTPATTPRASSIPVTPEGERSVSMPTTSSSPLLRSQRSVRTVSQPVAGIPLVQDPTASDEPEPDAGLKRADSATLGALTGESRRSSIKKRAASRQNSRRGSLSNPKIRLSTSVSKKASPAEKENVVEDEDFASLYKDIFSSTDFWQSSATASTTNISLSTYQTPDSVSSGPNASL</sequence>
<evidence type="ECO:0000313" key="3">
    <source>
        <dbReference type="Proteomes" id="UP000038010"/>
    </source>
</evidence>
<feature type="compositionally biased region" description="Basic and acidic residues" evidence="1">
    <location>
        <begin position="349"/>
        <end position="371"/>
    </location>
</feature>
<feature type="region of interest" description="Disordered" evidence="1">
    <location>
        <begin position="279"/>
        <end position="506"/>
    </location>
</feature>
<proteinExistence type="predicted"/>
<comment type="caution">
    <text evidence="2">The sequence shown here is derived from an EMBL/GenBank/DDBJ whole genome shotgun (WGS) entry which is preliminary data.</text>
</comment>
<reference evidence="2 3" key="1">
    <citation type="submission" date="2015-06" db="EMBL/GenBank/DDBJ databases">
        <title>Draft genome of the ant-associated black yeast Phialophora attae CBS 131958.</title>
        <authorList>
            <person name="Moreno L.F."/>
            <person name="Stielow B.J."/>
            <person name="de Hoog S."/>
            <person name="Vicente V.A."/>
            <person name="Weiss V.A."/>
            <person name="de Vries M."/>
            <person name="Cruz L.M."/>
            <person name="Souza E.M."/>
        </authorList>
    </citation>
    <scope>NUCLEOTIDE SEQUENCE [LARGE SCALE GENOMIC DNA]</scope>
    <source>
        <strain evidence="2 3">CBS 131958</strain>
    </source>
</reference>
<dbReference type="RefSeq" id="XP_018001056.1">
    <property type="nucleotide sequence ID" value="XM_018148460.1"/>
</dbReference>
<feature type="compositionally biased region" description="Polar residues" evidence="1">
    <location>
        <begin position="404"/>
        <end position="425"/>
    </location>
</feature>
<dbReference type="Proteomes" id="UP000038010">
    <property type="component" value="Unassembled WGS sequence"/>
</dbReference>
<feature type="compositionally biased region" description="Low complexity" evidence="1">
    <location>
        <begin position="382"/>
        <end position="392"/>
    </location>
</feature>
<feature type="compositionally biased region" description="Basic residues" evidence="1">
    <location>
        <begin position="372"/>
        <end position="381"/>
    </location>
</feature>
<dbReference type="EMBL" id="LFJN01000010">
    <property type="protein sequence ID" value="KPI41093.1"/>
    <property type="molecule type" value="Genomic_DNA"/>
</dbReference>
<feature type="region of interest" description="Disordered" evidence="1">
    <location>
        <begin position="537"/>
        <end position="556"/>
    </location>
</feature>
<feature type="compositionally biased region" description="Polar residues" evidence="1">
    <location>
        <begin position="334"/>
        <end position="348"/>
    </location>
</feature>
<feature type="compositionally biased region" description="Polar residues" evidence="1">
    <location>
        <begin position="57"/>
        <end position="70"/>
    </location>
</feature>
<feature type="compositionally biased region" description="Polar residues" evidence="1">
    <location>
        <begin position="479"/>
        <end position="496"/>
    </location>
</feature>
<dbReference type="GeneID" id="28740340"/>
<feature type="compositionally biased region" description="Polar residues" evidence="1">
    <location>
        <begin position="171"/>
        <end position="205"/>
    </location>
</feature>